<dbReference type="CDD" id="cd02440">
    <property type="entry name" value="AdoMet_MTases"/>
    <property type="match status" value="1"/>
</dbReference>
<dbReference type="HAMAP" id="MF_02126">
    <property type="entry name" value="RF_methyltr_PrmC"/>
    <property type="match status" value="1"/>
</dbReference>
<dbReference type="GO" id="GO:0003676">
    <property type="term" value="F:nucleic acid binding"/>
    <property type="evidence" value="ECO:0007669"/>
    <property type="project" value="InterPro"/>
</dbReference>
<feature type="binding site" evidence="5">
    <location>
        <begin position="117"/>
        <end position="121"/>
    </location>
    <ligand>
        <name>S-adenosyl-L-methionine</name>
        <dbReference type="ChEBI" id="CHEBI:59789"/>
    </ligand>
</feature>
<proteinExistence type="inferred from homology"/>
<feature type="domain" description="Release factor glutamine methyltransferase N-terminal" evidence="7">
    <location>
        <begin position="5"/>
        <end position="73"/>
    </location>
</feature>
<dbReference type="PROSITE" id="PS00092">
    <property type="entry name" value="N6_MTASE"/>
    <property type="match status" value="1"/>
</dbReference>
<keyword evidence="1 5" id="KW-0489">Methyltransferase</keyword>
<organism evidence="8 9">
    <name type="scientific">Candidatus Phycorickettsia trachydisci</name>
    <dbReference type="NCBI Taxonomy" id="2115978"/>
    <lineage>
        <taxon>Bacteria</taxon>
        <taxon>Pseudomonadati</taxon>
        <taxon>Pseudomonadota</taxon>
        <taxon>Alphaproteobacteria</taxon>
        <taxon>Rickettsiales</taxon>
        <taxon>Rickettsiaceae</taxon>
        <taxon>Candidatus Phycorickettsia</taxon>
    </lineage>
</organism>
<keyword evidence="2 5" id="KW-0808">Transferase</keyword>
<dbReference type="NCBIfam" id="TIGR03534">
    <property type="entry name" value="RF_mod_PrmC"/>
    <property type="match status" value="1"/>
</dbReference>
<accession>A0A2P1P8P1</accession>
<keyword evidence="9" id="KW-1185">Reference proteome</keyword>
<dbReference type="Gene3D" id="3.40.50.150">
    <property type="entry name" value="Vaccinia Virus protein VP39"/>
    <property type="match status" value="1"/>
</dbReference>
<evidence type="ECO:0000256" key="2">
    <source>
        <dbReference type="ARBA" id="ARBA00022679"/>
    </source>
</evidence>
<dbReference type="GO" id="GO:0032259">
    <property type="term" value="P:methylation"/>
    <property type="evidence" value="ECO:0007669"/>
    <property type="project" value="UniProtKB-KW"/>
</dbReference>
<evidence type="ECO:0000256" key="5">
    <source>
        <dbReference type="HAMAP-Rule" id="MF_02126"/>
    </source>
</evidence>
<evidence type="ECO:0000259" key="6">
    <source>
        <dbReference type="Pfam" id="PF05175"/>
    </source>
</evidence>
<dbReference type="Proteomes" id="UP000241762">
    <property type="component" value="Chromosome"/>
</dbReference>
<dbReference type="InterPro" id="IPR040758">
    <property type="entry name" value="PrmC_N"/>
</dbReference>
<dbReference type="KEGG" id="ptc:phytr_6860"/>
<dbReference type="Pfam" id="PF17827">
    <property type="entry name" value="PrmC_N"/>
    <property type="match status" value="1"/>
</dbReference>
<dbReference type="InterPro" id="IPR004556">
    <property type="entry name" value="HemK-like"/>
</dbReference>
<protein>
    <recommendedName>
        <fullName evidence="5">Release factor glutamine methyltransferase</fullName>
        <shortName evidence="5">RF MTase</shortName>
        <ecNumber evidence="5">2.1.1.297</ecNumber>
    </recommendedName>
    <alternativeName>
        <fullName evidence="5">N5-glutamine methyltransferase PrmC</fullName>
    </alternativeName>
    <alternativeName>
        <fullName evidence="5">Protein-(glutamine-N5) MTase PrmC</fullName>
    </alternativeName>
    <alternativeName>
        <fullName evidence="5">Protein-glutamine N-methyltransferase PrmC</fullName>
    </alternativeName>
</protein>
<reference evidence="8 9" key="1">
    <citation type="submission" date="2018-03" db="EMBL/GenBank/DDBJ databases">
        <title>A gene transfer event suggests a long-term partnership between eustigmatophyte algae and a novel lineage of endosymbiotic bacteria.</title>
        <authorList>
            <person name="Yurchenko T."/>
            <person name="Sevcikova T."/>
            <person name="Pribyl P."/>
            <person name="El Karkouri K."/>
            <person name="Klimes V."/>
            <person name="Amaral R."/>
            <person name="Zbrankova V."/>
            <person name="Kim E."/>
            <person name="Raoult D."/>
            <person name="Santos L.M.A."/>
            <person name="Elias M."/>
        </authorList>
    </citation>
    <scope>NUCLEOTIDE SEQUENCE [LARGE SCALE GENOMIC DNA]</scope>
    <source>
        <strain evidence="8">CCALA 838</strain>
    </source>
</reference>
<comment type="catalytic activity">
    <reaction evidence="4 5">
        <text>L-glutaminyl-[peptide chain release factor] + S-adenosyl-L-methionine = N(5)-methyl-L-glutaminyl-[peptide chain release factor] + S-adenosyl-L-homocysteine + H(+)</text>
        <dbReference type="Rhea" id="RHEA:42896"/>
        <dbReference type="Rhea" id="RHEA-COMP:10271"/>
        <dbReference type="Rhea" id="RHEA-COMP:10272"/>
        <dbReference type="ChEBI" id="CHEBI:15378"/>
        <dbReference type="ChEBI" id="CHEBI:30011"/>
        <dbReference type="ChEBI" id="CHEBI:57856"/>
        <dbReference type="ChEBI" id="CHEBI:59789"/>
        <dbReference type="ChEBI" id="CHEBI:61891"/>
        <dbReference type="EC" id="2.1.1.297"/>
    </reaction>
</comment>
<feature type="binding site" evidence="5">
    <location>
        <begin position="184"/>
        <end position="187"/>
    </location>
    <ligand>
        <name>substrate</name>
    </ligand>
</feature>
<feature type="binding site" evidence="5">
    <location>
        <position position="140"/>
    </location>
    <ligand>
        <name>S-adenosyl-L-methionine</name>
        <dbReference type="ChEBI" id="CHEBI:59789"/>
    </ligand>
</feature>
<dbReference type="GO" id="GO:0102559">
    <property type="term" value="F:peptide chain release factor N(5)-glutamine methyltransferase activity"/>
    <property type="evidence" value="ECO:0007669"/>
    <property type="project" value="UniProtKB-EC"/>
</dbReference>
<keyword evidence="3 5" id="KW-0949">S-adenosyl-L-methionine</keyword>
<feature type="binding site" evidence="5">
    <location>
        <position position="169"/>
    </location>
    <ligand>
        <name>S-adenosyl-L-methionine</name>
        <dbReference type="ChEBI" id="CHEBI:59789"/>
    </ligand>
</feature>
<feature type="domain" description="Methyltransferase small" evidence="6">
    <location>
        <begin position="95"/>
        <end position="187"/>
    </location>
</feature>
<dbReference type="RefSeq" id="WP_106874482.1">
    <property type="nucleotide sequence ID" value="NZ_CP027845.1"/>
</dbReference>
<feature type="binding site" evidence="5">
    <location>
        <position position="184"/>
    </location>
    <ligand>
        <name>S-adenosyl-L-methionine</name>
        <dbReference type="ChEBI" id="CHEBI:59789"/>
    </ligand>
</feature>
<evidence type="ECO:0000256" key="4">
    <source>
        <dbReference type="ARBA" id="ARBA00048391"/>
    </source>
</evidence>
<dbReference type="InterPro" id="IPR029063">
    <property type="entry name" value="SAM-dependent_MTases_sf"/>
</dbReference>
<dbReference type="InterPro" id="IPR050320">
    <property type="entry name" value="N5-glutamine_MTase"/>
</dbReference>
<dbReference type="InterPro" id="IPR002052">
    <property type="entry name" value="DNA_methylase_N6_adenine_CS"/>
</dbReference>
<dbReference type="InterPro" id="IPR007848">
    <property type="entry name" value="Small_mtfrase_dom"/>
</dbReference>
<evidence type="ECO:0000313" key="9">
    <source>
        <dbReference type="Proteomes" id="UP000241762"/>
    </source>
</evidence>
<dbReference type="InterPro" id="IPR019874">
    <property type="entry name" value="RF_methyltr_PrmC"/>
</dbReference>
<dbReference type="AlphaFoldDB" id="A0A2P1P8P1"/>
<dbReference type="PANTHER" id="PTHR18895:SF74">
    <property type="entry name" value="MTRF1L RELEASE FACTOR GLUTAMINE METHYLTRANSFERASE"/>
    <property type="match status" value="1"/>
</dbReference>
<dbReference type="Pfam" id="PF05175">
    <property type="entry name" value="MTS"/>
    <property type="match status" value="1"/>
</dbReference>
<evidence type="ECO:0000259" key="7">
    <source>
        <dbReference type="Pfam" id="PF17827"/>
    </source>
</evidence>
<name>A0A2P1P8P1_9RICK</name>
<evidence type="ECO:0000313" key="8">
    <source>
        <dbReference type="EMBL" id="AVP87627.1"/>
    </source>
</evidence>
<sequence length="276" mass="31060">MTFSQLLSYGIRLLSHLSSPELDARILLQHACSKSFEDLIAYEDQEIDQVFEQQFFSLLERRKNLEPVAYITGSKAFFDLEFEVSKDVLIPRSDSEILVDYVLKDFAQEDLKILDLGTGSGCLIITLLKHLPQTEGIGVDASHKALDIAKRNADKIGVGDRLTLLQSNWFSEITPQAFDIIISNPPYIGLEEDISPEVRCEPHTALFAGLDGLDSYKQIAAKAKDYLSPQGSIYLETGYKQKEDVQKIFEAHTFKLEGIAKDLQGHARCLKFRLCV</sequence>
<evidence type="ECO:0000256" key="1">
    <source>
        <dbReference type="ARBA" id="ARBA00022603"/>
    </source>
</evidence>
<comment type="similarity">
    <text evidence="5">Belongs to the protein N5-glutamine methyltransferase family. PrmC subfamily.</text>
</comment>
<dbReference type="EC" id="2.1.1.297" evidence="5"/>
<dbReference type="NCBIfam" id="TIGR00536">
    <property type="entry name" value="hemK_fam"/>
    <property type="match status" value="1"/>
</dbReference>
<gene>
    <name evidence="5" type="primary">prmC</name>
    <name evidence="8" type="ORF">phytr_6860</name>
</gene>
<dbReference type="Gene3D" id="1.10.8.10">
    <property type="entry name" value="DNA helicase RuvA subunit, C-terminal domain"/>
    <property type="match status" value="1"/>
</dbReference>
<dbReference type="PANTHER" id="PTHR18895">
    <property type="entry name" value="HEMK METHYLTRANSFERASE"/>
    <property type="match status" value="1"/>
</dbReference>
<dbReference type="SUPFAM" id="SSF53335">
    <property type="entry name" value="S-adenosyl-L-methionine-dependent methyltransferases"/>
    <property type="match status" value="1"/>
</dbReference>
<evidence type="ECO:0000256" key="3">
    <source>
        <dbReference type="ARBA" id="ARBA00022691"/>
    </source>
</evidence>
<dbReference type="EMBL" id="CP027845">
    <property type="protein sequence ID" value="AVP87627.1"/>
    <property type="molecule type" value="Genomic_DNA"/>
</dbReference>
<comment type="function">
    <text evidence="5">Methylates the class 1 translation termination release factors RF1/PrfA and RF2/PrfB on the glutamine residue of the universally conserved GGQ motif.</text>
</comment>
<dbReference type="OrthoDB" id="9800643at2"/>